<feature type="region of interest" description="Disordered" evidence="1">
    <location>
        <begin position="47"/>
        <end position="73"/>
    </location>
</feature>
<dbReference type="STRING" id="1859457.BET10_07140"/>
<evidence type="ECO:0000313" key="2">
    <source>
        <dbReference type="EMBL" id="OHU92094.1"/>
    </source>
</evidence>
<accession>A0A1S1MTA2</accession>
<comment type="caution">
    <text evidence="2">The sequence shown here is derived from an EMBL/GenBank/DDBJ whole genome shotgun (WGS) entry which is preliminary data.</text>
</comment>
<organism evidence="2 3">
    <name type="scientific">Pseudoalteromonas amylolytica</name>
    <dbReference type="NCBI Taxonomy" id="1859457"/>
    <lineage>
        <taxon>Bacteria</taxon>
        <taxon>Pseudomonadati</taxon>
        <taxon>Pseudomonadota</taxon>
        <taxon>Gammaproteobacteria</taxon>
        <taxon>Alteromonadales</taxon>
        <taxon>Pseudoalteromonadaceae</taxon>
        <taxon>Pseudoalteromonas</taxon>
    </lineage>
</organism>
<dbReference type="Proteomes" id="UP000179786">
    <property type="component" value="Unassembled WGS sequence"/>
</dbReference>
<keyword evidence="3" id="KW-1185">Reference proteome</keyword>
<dbReference type="AlphaFoldDB" id="A0A1S1MTA2"/>
<name>A0A1S1MTA2_9GAMM</name>
<feature type="region of interest" description="Disordered" evidence="1">
    <location>
        <begin position="94"/>
        <end position="125"/>
    </location>
</feature>
<protein>
    <submittedName>
        <fullName evidence="2">Uncharacterized protein</fullName>
    </submittedName>
</protein>
<evidence type="ECO:0000256" key="1">
    <source>
        <dbReference type="SAM" id="MobiDB-lite"/>
    </source>
</evidence>
<proteinExistence type="predicted"/>
<feature type="compositionally biased region" description="Basic and acidic residues" evidence="1">
    <location>
        <begin position="101"/>
        <end position="125"/>
    </location>
</feature>
<evidence type="ECO:0000313" key="3">
    <source>
        <dbReference type="Proteomes" id="UP000179786"/>
    </source>
</evidence>
<gene>
    <name evidence="2" type="ORF">BET10_07140</name>
</gene>
<sequence length="125" mass="14883">MSTHDKAVSKNSGVTYAWSNRELRQQMDEKWLVIAPLRPEFNQAAHHKIKEERKKRQSNMVEQEACSPELRPNNSLSLSVLRKHFEKQWQVEFKNAQQQHEAQREVDNDSNHKNTPDFPEFERSR</sequence>
<dbReference type="RefSeq" id="WP_070983896.1">
    <property type="nucleotide sequence ID" value="NZ_MKJU01000022.1"/>
</dbReference>
<reference evidence="2 3" key="1">
    <citation type="submission" date="2016-09" db="EMBL/GenBank/DDBJ databases">
        <title>Pseudoalteromonas amylolytica sp. nov., isolated from the surface seawater.</title>
        <authorList>
            <person name="Wu Y.-H."/>
            <person name="Cheng H."/>
            <person name="Jin X.-B."/>
            <person name="Wang C.-S."/>
            <person name="Xu X.-W."/>
        </authorList>
    </citation>
    <scope>NUCLEOTIDE SEQUENCE [LARGE SCALE GENOMIC DNA]</scope>
    <source>
        <strain evidence="2 3">JW1</strain>
    </source>
</reference>
<dbReference type="EMBL" id="MKJU01000022">
    <property type="protein sequence ID" value="OHU92094.1"/>
    <property type="molecule type" value="Genomic_DNA"/>
</dbReference>